<organism evidence="1 2">
    <name type="scientific">Camellia lanceoleosa</name>
    <dbReference type="NCBI Taxonomy" id="1840588"/>
    <lineage>
        <taxon>Eukaryota</taxon>
        <taxon>Viridiplantae</taxon>
        <taxon>Streptophyta</taxon>
        <taxon>Embryophyta</taxon>
        <taxon>Tracheophyta</taxon>
        <taxon>Spermatophyta</taxon>
        <taxon>Magnoliopsida</taxon>
        <taxon>eudicotyledons</taxon>
        <taxon>Gunneridae</taxon>
        <taxon>Pentapetalae</taxon>
        <taxon>asterids</taxon>
        <taxon>Ericales</taxon>
        <taxon>Theaceae</taxon>
        <taxon>Camellia</taxon>
    </lineage>
</organism>
<comment type="caution">
    <text evidence="1">The sequence shown here is derived from an EMBL/GenBank/DDBJ whole genome shotgun (WGS) entry which is preliminary data.</text>
</comment>
<accession>A0ACC0HJQ3</accession>
<name>A0ACC0HJQ3_9ERIC</name>
<dbReference type="Proteomes" id="UP001060215">
    <property type="component" value="Chromosome 4"/>
</dbReference>
<dbReference type="EMBL" id="CM045761">
    <property type="protein sequence ID" value="KAI8013117.1"/>
    <property type="molecule type" value="Genomic_DNA"/>
</dbReference>
<evidence type="ECO:0000313" key="2">
    <source>
        <dbReference type="Proteomes" id="UP001060215"/>
    </source>
</evidence>
<keyword evidence="1" id="KW-0808">Transferase</keyword>
<sequence length="524" mass="57627">MLAMAFSHGMQLQLQPIIMILVLVQVVVVLIFSLSAATKAAPPTEADLKNHGCMNHCGNLNIPYPFGVKENCYLSKDFFINCSHSQPYLRHGNLHVTNISLEEGELGIMNYISRKCYDGNGTQLHSNFSSASLNLSEFSISTTKNKFTVIGCDSYGYLDILINGDLVATGCVSRCTSIGYVPNGTCSGIGCCQTSIPEQVSNTETRPYSFFNHTNVSEFNPCSYAFVVEEGAFNFSTTYLQDFGKDMVPLVLDWGIGDNETCDEAKRNLTSYACGNHSDCSEAVNDNGYMCKCSEGYQGNAYLSDGCKDIDECADPNLNHCVEESECLNTPGNYMCSCPKRYHGDGRKDGTRCTAGQVLVLQIVIGVAMGALTVLPGVVLVELITGKKVLSFDKPEKERSLARYFLSCMKNDRLFQVIDEQIEIEGIVEELTEVANIAKRCLIVKGEERPTMKEVAMELEGLINKKIKKHPWVKIDLNGEESEHLLGGKLSGFELDCTTSSSNTTTIGYDSVREHMMLPMDGGR</sequence>
<keyword evidence="2" id="KW-1185">Reference proteome</keyword>
<protein>
    <submittedName>
        <fullName evidence="1">Wall-associated receptor kinase 2</fullName>
    </submittedName>
</protein>
<keyword evidence="1" id="KW-0675">Receptor</keyword>
<evidence type="ECO:0000313" key="1">
    <source>
        <dbReference type="EMBL" id="KAI8013117.1"/>
    </source>
</evidence>
<keyword evidence="1" id="KW-0418">Kinase</keyword>
<proteinExistence type="predicted"/>
<reference evidence="1 2" key="1">
    <citation type="journal article" date="2022" name="Plant J.">
        <title>Chromosome-level genome of Camellia lanceoleosa provides a valuable resource for understanding genome evolution and self-incompatibility.</title>
        <authorList>
            <person name="Gong W."/>
            <person name="Xiao S."/>
            <person name="Wang L."/>
            <person name="Liao Z."/>
            <person name="Chang Y."/>
            <person name="Mo W."/>
            <person name="Hu G."/>
            <person name="Li W."/>
            <person name="Zhao G."/>
            <person name="Zhu H."/>
            <person name="Hu X."/>
            <person name="Ji K."/>
            <person name="Xiang X."/>
            <person name="Song Q."/>
            <person name="Yuan D."/>
            <person name="Jin S."/>
            <person name="Zhang L."/>
        </authorList>
    </citation>
    <scope>NUCLEOTIDE SEQUENCE [LARGE SCALE GENOMIC DNA]</scope>
    <source>
        <strain evidence="1">SQ_2022a</strain>
    </source>
</reference>
<gene>
    <name evidence="1" type="ORF">LOK49_LG05G02510</name>
</gene>